<name>A0A1M6JQY0_9BRAD</name>
<dbReference type="Proteomes" id="UP000189935">
    <property type="component" value="Chromosome I"/>
</dbReference>
<dbReference type="RefSeq" id="WP_433994636.1">
    <property type="nucleotide sequence ID" value="NZ_LT670844.1"/>
</dbReference>
<gene>
    <name evidence="1" type="ORF">SAMN05444159_0750</name>
</gene>
<reference evidence="1 2" key="1">
    <citation type="submission" date="2016-11" db="EMBL/GenBank/DDBJ databases">
        <authorList>
            <person name="Jaros S."/>
            <person name="Januszkiewicz K."/>
            <person name="Wedrychowicz H."/>
        </authorList>
    </citation>
    <scope>NUCLEOTIDE SEQUENCE [LARGE SCALE GENOMIC DNA]</scope>
    <source>
        <strain evidence="1 2">GAS499</strain>
    </source>
</reference>
<sequence length="133" mass="15413">MFRQLLGFAADRLQRLGAECSRRAKLWWERSREPDKNEERGLNLLREWLSPQQLAQYDARKYFDVIGSQSGRRYRIYHGTAANVREIDGAGRPRDGWCFVPDARLVAGDVMLAQKIALETDERRALSVARSFL</sequence>
<evidence type="ECO:0000313" key="1">
    <source>
        <dbReference type="EMBL" id="SHJ49068.1"/>
    </source>
</evidence>
<dbReference type="AlphaFoldDB" id="A0A1M6JQY0"/>
<accession>A0A1M6JQY0</accession>
<proteinExistence type="predicted"/>
<protein>
    <submittedName>
        <fullName evidence="1">Uncharacterized protein</fullName>
    </submittedName>
</protein>
<dbReference type="EMBL" id="LT670844">
    <property type="protein sequence ID" value="SHJ49068.1"/>
    <property type="molecule type" value="Genomic_DNA"/>
</dbReference>
<evidence type="ECO:0000313" key="2">
    <source>
        <dbReference type="Proteomes" id="UP000189935"/>
    </source>
</evidence>
<organism evidence="1 2">
    <name type="scientific">Bradyrhizobium lablabi</name>
    <dbReference type="NCBI Taxonomy" id="722472"/>
    <lineage>
        <taxon>Bacteria</taxon>
        <taxon>Pseudomonadati</taxon>
        <taxon>Pseudomonadota</taxon>
        <taxon>Alphaproteobacteria</taxon>
        <taxon>Hyphomicrobiales</taxon>
        <taxon>Nitrobacteraceae</taxon>
        <taxon>Bradyrhizobium</taxon>
    </lineage>
</organism>